<dbReference type="CDD" id="cd14009">
    <property type="entry name" value="STKc_ATG1_ULK_like"/>
    <property type="match status" value="1"/>
</dbReference>
<dbReference type="InterPro" id="IPR000719">
    <property type="entry name" value="Prot_kinase_dom"/>
</dbReference>
<name>A0AAD5M357_PYTIN</name>
<evidence type="ECO:0000256" key="4">
    <source>
        <dbReference type="ARBA" id="ARBA00022777"/>
    </source>
</evidence>
<dbReference type="InterPro" id="IPR017441">
    <property type="entry name" value="Protein_kinase_ATP_BS"/>
</dbReference>
<feature type="domain" description="Protein kinase" evidence="8">
    <location>
        <begin position="11"/>
        <end position="299"/>
    </location>
</feature>
<evidence type="ECO:0000256" key="6">
    <source>
        <dbReference type="PROSITE-ProRule" id="PRU10141"/>
    </source>
</evidence>
<dbReference type="PANTHER" id="PTHR24348">
    <property type="entry name" value="SERINE/THREONINE-PROTEIN KINASE UNC-51-RELATED"/>
    <property type="match status" value="1"/>
</dbReference>
<dbReference type="FunFam" id="3.30.200.20:FF:000003">
    <property type="entry name" value="Non-specific serine/threonine protein kinase"/>
    <property type="match status" value="1"/>
</dbReference>
<dbReference type="InterPro" id="IPR011009">
    <property type="entry name" value="Kinase-like_dom_sf"/>
</dbReference>
<feature type="region of interest" description="Disordered" evidence="7">
    <location>
        <begin position="526"/>
        <end position="567"/>
    </location>
</feature>
<dbReference type="Pfam" id="PF21127">
    <property type="entry name" value="ATG1-like_MIT2"/>
    <property type="match status" value="1"/>
</dbReference>
<feature type="compositionally biased region" description="Polar residues" evidence="7">
    <location>
        <begin position="836"/>
        <end position="845"/>
    </location>
</feature>
<dbReference type="GO" id="GO:0016020">
    <property type="term" value="C:membrane"/>
    <property type="evidence" value="ECO:0007669"/>
    <property type="project" value="TreeGrafter"/>
</dbReference>
<feature type="compositionally biased region" description="Low complexity" evidence="7">
    <location>
        <begin position="418"/>
        <end position="432"/>
    </location>
</feature>
<evidence type="ECO:0000256" key="7">
    <source>
        <dbReference type="SAM" id="MobiDB-lite"/>
    </source>
</evidence>
<feature type="compositionally biased region" description="Polar residues" evidence="7">
    <location>
        <begin position="543"/>
        <end position="552"/>
    </location>
</feature>
<dbReference type="Proteomes" id="UP001209570">
    <property type="component" value="Unassembled WGS sequence"/>
</dbReference>
<dbReference type="GO" id="GO:0005829">
    <property type="term" value="C:cytosol"/>
    <property type="evidence" value="ECO:0007669"/>
    <property type="project" value="TreeGrafter"/>
</dbReference>
<evidence type="ECO:0000313" key="10">
    <source>
        <dbReference type="Proteomes" id="UP001209570"/>
    </source>
</evidence>
<feature type="region of interest" description="Disordered" evidence="7">
    <location>
        <begin position="819"/>
        <end position="845"/>
    </location>
</feature>
<dbReference type="PROSITE" id="PS50011">
    <property type="entry name" value="PROTEIN_KINASE_DOM"/>
    <property type="match status" value="1"/>
</dbReference>
<dbReference type="PROSITE" id="PS00108">
    <property type="entry name" value="PROTEIN_KINASE_ST"/>
    <property type="match status" value="1"/>
</dbReference>
<keyword evidence="1" id="KW-0723">Serine/threonine-protein kinase</keyword>
<keyword evidence="10" id="KW-1185">Reference proteome</keyword>
<proteinExistence type="predicted"/>
<dbReference type="EMBL" id="JAKCXM010000152">
    <property type="protein sequence ID" value="KAJ0400535.1"/>
    <property type="molecule type" value="Genomic_DNA"/>
</dbReference>
<feature type="region of interest" description="Disordered" evidence="7">
    <location>
        <begin position="418"/>
        <end position="513"/>
    </location>
</feature>
<dbReference type="InterPro" id="IPR008271">
    <property type="entry name" value="Ser/Thr_kinase_AS"/>
</dbReference>
<dbReference type="GO" id="GO:0000407">
    <property type="term" value="C:phagophore assembly site"/>
    <property type="evidence" value="ECO:0007669"/>
    <property type="project" value="TreeGrafter"/>
</dbReference>
<accession>A0AAD5M357</accession>
<keyword evidence="4" id="KW-0418">Kinase</keyword>
<feature type="region of interest" description="Disordered" evidence="7">
    <location>
        <begin position="382"/>
        <end position="404"/>
    </location>
</feature>
<reference evidence="9" key="1">
    <citation type="submission" date="2021-12" db="EMBL/GenBank/DDBJ databases">
        <title>Prjna785345.</title>
        <authorList>
            <person name="Rujirawat T."/>
            <person name="Krajaejun T."/>
        </authorList>
    </citation>
    <scope>NUCLEOTIDE SEQUENCE</scope>
    <source>
        <strain evidence="9">Pi057C3</strain>
    </source>
</reference>
<evidence type="ECO:0000256" key="1">
    <source>
        <dbReference type="ARBA" id="ARBA00022527"/>
    </source>
</evidence>
<feature type="compositionally biased region" description="Polar residues" evidence="7">
    <location>
        <begin position="455"/>
        <end position="465"/>
    </location>
</feature>
<keyword evidence="3 6" id="KW-0547">Nucleotide-binding</keyword>
<feature type="compositionally biased region" description="Polar residues" evidence="7">
    <location>
        <begin position="342"/>
        <end position="365"/>
    </location>
</feature>
<dbReference type="Gene3D" id="1.10.510.10">
    <property type="entry name" value="Transferase(Phosphotransferase) domain 1"/>
    <property type="match status" value="1"/>
</dbReference>
<dbReference type="PROSITE" id="PS00107">
    <property type="entry name" value="PROTEIN_KINASE_ATP"/>
    <property type="match status" value="1"/>
</dbReference>
<dbReference type="GO" id="GO:0005524">
    <property type="term" value="F:ATP binding"/>
    <property type="evidence" value="ECO:0007669"/>
    <property type="project" value="UniProtKB-UniRule"/>
</dbReference>
<dbReference type="InterPro" id="IPR045269">
    <property type="entry name" value="Atg1-like"/>
</dbReference>
<feature type="compositionally biased region" description="Low complexity" evidence="7">
    <location>
        <begin position="105"/>
        <end position="136"/>
    </location>
</feature>
<dbReference type="SUPFAM" id="SSF56112">
    <property type="entry name" value="Protein kinase-like (PK-like)"/>
    <property type="match status" value="1"/>
</dbReference>
<evidence type="ECO:0000256" key="5">
    <source>
        <dbReference type="ARBA" id="ARBA00022840"/>
    </source>
</evidence>
<feature type="region of interest" description="Disordered" evidence="7">
    <location>
        <begin position="340"/>
        <end position="367"/>
    </location>
</feature>
<protein>
    <recommendedName>
        <fullName evidence="8">Protein kinase domain-containing protein</fullName>
    </recommendedName>
</protein>
<dbReference type="Pfam" id="PF00069">
    <property type="entry name" value="Pkinase"/>
    <property type="match status" value="1"/>
</dbReference>
<dbReference type="AlphaFoldDB" id="A0AAD5M357"/>
<dbReference type="InterPro" id="IPR048941">
    <property type="entry name" value="ATG1-like_MIT2"/>
</dbReference>
<gene>
    <name evidence="9" type="ORF">P43SY_008398</name>
</gene>
<organism evidence="9 10">
    <name type="scientific">Pythium insidiosum</name>
    <name type="common">Pythiosis disease agent</name>
    <dbReference type="NCBI Taxonomy" id="114742"/>
    <lineage>
        <taxon>Eukaryota</taxon>
        <taxon>Sar</taxon>
        <taxon>Stramenopiles</taxon>
        <taxon>Oomycota</taxon>
        <taxon>Peronosporomycetes</taxon>
        <taxon>Pythiales</taxon>
        <taxon>Pythiaceae</taxon>
        <taxon>Pythium</taxon>
    </lineage>
</organism>
<evidence type="ECO:0000259" key="8">
    <source>
        <dbReference type="PROSITE" id="PS50011"/>
    </source>
</evidence>
<keyword evidence="2" id="KW-0808">Transferase</keyword>
<dbReference type="GO" id="GO:0004674">
    <property type="term" value="F:protein serine/threonine kinase activity"/>
    <property type="evidence" value="ECO:0007669"/>
    <property type="project" value="UniProtKB-KW"/>
</dbReference>
<dbReference type="PANTHER" id="PTHR24348:SF22">
    <property type="entry name" value="NON-SPECIFIC SERINE_THREONINE PROTEIN KINASE"/>
    <property type="match status" value="1"/>
</dbReference>
<dbReference type="GO" id="GO:0010506">
    <property type="term" value="P:regulation of autophagy"/>
    <property type="evidence" value="ECO:0007669"/>
    <property type="project" value="InterPro"/>
</dbReference>
<evidence type="ECO:0000256" key="3">
    <source>
        <dbReference type="ARBA" id="ARBA00022741"/>
    </source>
</evidence>
<comment type="caution">
    <text evidence="9">The sequence shown here is derived from an EMBL/GenBank/DDBJ whole genome shotgun (WGS) entry which is preliminary data.</text>
</comment>
<dbReference type="SMART" id="SM00220">
    <property type="entry name" value="S_TKc"/>
    <property type="match status" value="1"/>
</dbReference>
<keyword evidence="5 6" id="KW-0067">ATP-binding</keyword>
<dbReference type="GO" id="GO:0005776">
    <property type="term" value="C:autophagosome"/>
    <property type="evidence" value="ECO:0007669"/>
    <property type="project" value="TreeGrafter"/>
</dbReference>
<feature type="compositionally biased region" description="Low complexity" evidence="7">
    <location>
        <begin position="526"/>
        <end position="542"/>
    </location>
</feature>
<sequence length="845" mass="90155">MSSGRATIGDYVVTSKLGSGSFAVVYKGYHKVTKAPVAIKALSLSKLNRKLLANLELEIAIMRQIDHPNVVKLYEIKKTEKHMYLVLEYCAGGDLQQFMRRFHHQQQQQSGPSSAASSSAMAAPSASASASTSTSTPLPEGVARHFLRQLAQGVHCLWRHHLIHRDLKPQNLLLAEDSATATLKIADFGFARPLASTSLAETLCGSPLYMAPEILKFQKYDAKADLWSVGTILFELVVGRPPYGGANHVQLLANIERSELRIPADVALSPDCRALLVGLLQRRPASRLGFDEFFRHPFVGMADAVDAVDAGSSHSSAVGRLPPMSIREEDDAHDAANEATALGSSSGHDSQQLKQQPSVSKTRAVSESGADATAAAAAVAADQSESLGSSPAVATQTNLRSSRSGNMEVLQNVFGSTSATASGTYTGSAALRRSSRLGRSRRATSSGAILATPSPKRSPQMSPNVLPSPGPRINPFKQEMSVSPPPLAPTGSRAGTSPSSVRAKPIVHHPPLDSSGEYVMVECGADRASPAPSSSPRHGAASQHTSESSTKLEVSHRSLDSPTATSPPVHQTLFSAAYAHQLVEITTLRTQAIAPIADQLWSMSAPAVQLPDRGSAHSNSASLFSLSSSSSSSVGGLSAADASVVMEKKQYVYAAEALTLYVKCMRMIQHALLYLRQDPALSPHAKAGPALSLPDPSRKISMAFLVEQLNAFLNRADECKKRMHAFLSSSRATDVLRTLVVTPEELLYSHAIRLGKEGAIKEVLGQSRAAYELYLQALLLLESMLHDAGGSPSSSPMNSEDQDRVRVFVQGLETRLKAVQQLMDEEEDAPRRSGTLAPSPTPLAT</sequence>
<evidence type="ECO:0000256" key="2">
    <source>
        <dbReference type="ARBA" id="ARBA00022679"/>
    </source>
</evidence>
<feature type="region of interest" description="Disordered" evidence="7">
    <location>
        <begin position="102"/>
        <end position="136"/>
    </location>
</feature>
<feature type="compositionally biased region" description="Basic residues" evidence="7">
    <location>
        <begin position="433"/>
        <end position="442"/>
    </location>
</feature>
<feature type="binding site" evidence="6">
    <location>
        <position position="40"/>
    </location>
    <ligand>
        <name>ATP</name>
        <dbReference type="ChEBI" id="CHEBI:30616"/>
    </ligand>
</feature>
<feature type="compositionally biased region" description="Polar residues" evidence="7">
    <location>
        <begin position="383"/>
        <end position="404"/>
    </location>
</feature>
<dbReference type="GO" id="GO:0000045">
    <property type="term" value="P:autophagosome assembly"/>
    <property type="evidence" value="ECO:0007669"/>
    <property type="project" value="TreeGrafter"/>
</dbReference>
<evidence type="ECO:0000313" key="9">
    <source>
        <dbReference type="EMBL" id="KAJ0400535.1"/>
    </source>
</evidence>